<dbReference type="InterPro" id="IPR036852">
    <property type="entry name" value="Peptidase_S8/S53_dom_sf"/>
</dbReference>
<comment type="similarity">
    <text evidence="1 7">Belongs to the peptidase S8 family.</text>
</comment>
<evidence type="ECO:0000256" key="5">
    <source>
        <dbReference type="ARBA" id="ARBA00022825"/>
    </source>
</evidence>
<feature type="transmembrane region" description="Helical" evidence="9">
    <location>
        <begin position="957"/>
        <end position="977"/>
    </location>
</feature>
<keyword evidence="9" id="KW-0812">Transmembrane</keyword>
<organism evidence="11 12">
    <name type="scientific">Exophiala mesophila</name>
    <name type="common">Black yeast-like fungus</name>
    <dbReference type="NCBI Taxonomy" id="212818"/>
    <lineage>
        <taxon>Eukaryota</taxon>
        <taxon>Fungi</taxon>
        <taxon>Dikarya</taxon>
        <taxon>Ascomycota</taxon>
        <taxon>Pezizomycotina</taxon>
        <taxon>Eurotiomycetes</taxon>
        <taxon>Chaetothyriomycetidae</taxon>
        <taxon>Chaetothyriales</taxon>
        <taxon>Herpotrichiellaceae</taxon>
        <taxon>Exophiala</taxon>
    </lineage>
</organism>
<dbReference type="InterPro" id="IPR050131">
    <property type="entry name" value="Peptidase_S8_subtilisin-like"/>
</dbReference>
<dbReference type="PROSITE" id="PS00136">
    <property type="entry name" value="SUBTILASE_ASP"/>
    <property type="match status" value="1"/>
</dbReference>
<dbReference type="Proteomes" id="UP000288859">
    <property type="component" value="Unassembled WGS sequence"/>
</dbReference>
<dbReference type="PROSITE" id="PS51892">
    <property type="entry name" value="SUBTILASE"/>
    <property type="match status" value="1"/>
</dbReference>
<dbReference type="Gene3D" id="3.40.50.200">
    <property type="entry name" value="Peptidase S8/S53 domain"/>
    <property type="match status" value="1"/>
</dbReference>
<dbReference type="PANTHER" id="PTHR43806">
    <property type="entry name" value="PEPTIDASE S8"/>
    <property type="match status" value="1"/>
</dbReference>
<keyword evidence="3" id="KW-0732">Signal</keyword>
<feature type="compositionally biased region" description="Basic and acidic residues" evidence="8">
    <location>
        <begin position="287"/>
        <end position="303"/>
    </location>
</feature>
<name>A0A438N1C0_EXOME</name>
<evidence type="ECO:0000259" key="10">
    <source>
        <dbReference type="Pfam" id="PF00082"/>
    </source>
</evidence>
<dbReference type="GO" id="GO:0006508">
    <property type="term" value="P:proteolysis"/>
    <property type="evidence" value="ECO:0007669"/>
    <property type="project" value="UniProtKB-KW"/>
</dbReference>
<feature type="active site" description="Charge relay system" evidence="7">
    <location>
        <position position="755"/>
    </location>
</feature>
<dbReference type="InterPro" id="IPR000209">
    <property type="entry name" value="Peptidase_S8/S53_dom"/>
</dbReference>
<keyword evidence="9" id="KW-1133">Transmembrane helix</keyword>
<dbReference type="SUPFAM" id="SSF52743">
    <property type="entry name" value="Subtilisin-like"/>
    <property type="match status" value="1"/>
</dbReference>
<proteinExistence type="inferred from homology"/>
<gene>
    <name evidence="11" type="ORF">B0A52_06540</name>
</gene>
<keyword evidence="5 7" id="KW-0720">Serine protease</keyword>
<keyword evidence="6" id="KW-0865">Zymogen</keyword>
<evidence type="ECO:0000256" key="6">
    <source>
        <dbReference type="ARBA" id="ARBA00023145"/>
    </source>
</evidence>
<comment type="caution">
    <text evidence="11">The sequence shown here is derived from an EMBL/GenBank/DDBJ whole genome shotgun (WGS) entry which is preliminary data.</text>
</comment>
<feature type="domain" description="Peptidase S8/S53" evidence="10">
    <location>
        <begin position="749"/>
        <end position="973"/>
    </location>
</feature>
<feature type="region of interest" description="Disordered" evidence="8">
    <location>
        <begin position="1"/>
        <end position="22"/>
    </location>
</feature>
<evidence type="ECO:0000256" key="9">
    <source>
        <dbReference type="SAM" id="Phobius"/>
    </source>
</evidence>
<feature type="region of interest" description="Disordered" evidence="8">
    <location>
        <begin position="287"/>
        <end position="314"/>
    </location>
</feature>
<dbReference type="AlphaFoldDB" id="A0A438N1C0"/>
<dbReference type="PANTHER" id="PTHR43806:SF58">
    <property type="entry name" value="ALKALINE PROTEASE 1-RELATED"/>
    <property type="match status" value="1"/>
</dbReference>
<evidence type="ECO:0000256" key="4">
    <source>
        <dbReference type="ARBA" id="ARBA00022801"/>
    </source>
</evidence>
<dbReference type="SUPFAM" id="SSF48403">
    <property type="entry name" value="Ankyrin repeat"/>
    <property type="match status" value="1"/>
</dbReference>
<evidence type="ECO:0000313" key="11">
    <source>
        <dbReference type="EMBL" id="RVX69476.1"/>
    </source>
</evidence>
<evidence type="ECO:0000313" key="12">
    <source>
        <dbReference type="Proteomes" id="UP000288859"/>
    </source>
</evidence>
<dbReference type="InterPro" id="IPR015500">
    <property type="entry name" value="Peptidase_S8_subtilisin-rel"/>
</dbReference>
<protein>
    <recommendedName>
        <fullName evidence="10">Peptidase S8/S53 domain-containing protein</fullName>
    </recommendedName>
</protein>
<keyword evidence="4 7" id="KW-0378">Hydrolase</keyword>
<sequence length="1048" mass="117606">MSELQQGEYHSDGDEAADDTGDKTDQIKTLLKDIHRGVVENVEDRIDEHDLLPFGGECDEGKDNILHCLANFINEKKLKRNVDIQPFKSLVQIVLERDWRLMEAGDKDGKTALCIGIEEGKIRLIQLFLSVARKLQKSLTKTIAKAQHNSKRTCLHEVIAKQLWQVSHRDVKDLLDLCDEETVKGQDSNGQTALHFAVKYENFCHLKDSEAPKQIAQMLVEKCAGLLNCKSSEGLTPLQLLRQDRRDLIKKREQALKFTKTESRDKFGREPLTRGIHFVPEEQRLESKLQSMRDDESQTKRQNEAVQGSSETKGKVADIKELALRDKVKRRGSYLDGGEPPSVVEERGTKAALQNTAKKISAARNAATTTDTTAQIQDPTANKALNYEQALTAFNQVEDYLTWMTFRFNPNDVAREIIYGGKPGIELDFNLLGVKRLLDAKEIKETYKFLQFGKALQYVALPMLRQVAPPIAPIKRRLGKRDEAQDDSRLMTPNQYVEIFSWLRSTRGVKNVLEIIIQDDFDNPHSDSDIQKAVADLGVEIWNWRKYDISSDTIVQTAPRAREVYLYTTGKKAVLREWSGEDGLRRLKDLQRVVLYVSGIETGPNKAELCKDVQENLVTFKSRLLGLLERDRKAPLIPKQKLADLLQAGEYKDAEINSEHLIEKIRSLQAAKLELLSKQEAEREQTEKPTDIIVLNWYPIVSLQSSSDGQFLTFGKHDQLRAHRWIEAAKNCARWVSDSIGDINEMDRIKVALIDDGVDASHDALHSILKMGATYCTARSGDRQIASSFYASTTGHGTLMAMLIRLVCPFVDLYVAKLDDHKRNASSQFTAKSAAMAIDWAADMKVDVISMSWTIDLADQMAEADKVMGDMTKALRKANDSNIIMVCAARDEGIETPGENGFPAAGTDKIFKVGASAPSGVGSDRTNKAAVDYLFPGTELREASPEFKFSEMPVVDGSSSATALASGLVALLLFILARNTDKSRAKSARRFDQIKNILDGVVNKKYVQVWSLFQHFTPKGSEGDSKRLQELVDSLYHRGIQPSLKLVH</sequence>
<feature type="active site" description="Charge relay system" evidence="7">
    <location>
        <position position="796"/>
    </location>
</feature>
<reference evidence="11 12" key="1">
    <citation type="submission" date="2017-03" db="EMBL/GenBank/DDBJ databases">
        <title>Genomes of endolithic fungi from Antarctica.</title>
        <authorList>
            <person name="Coleine C."/>
            <person name="Masonjones S."/>
            <person name="Stajich J.E."/>
        </authorList>
    </citation>
    <scope>NUCLEOTIDE SEQUENCE [LARGE SCALE GENOMIC DNA]</scope>
    <source>
        <strain evidence="11 12">CCFEE 6314</strain>
    </source>
</reference>
<evidence type="ECO:0000256" key="1">
    <source>
        <dbReference type="ARBA" id="ARBA00011073"/>
    </source>
</evidence>
<evidence type="ECO:0000256" key="2">
    <source>
        <dbReference type="ARBA" id="ARBA00022670"/>
    </source>
</evidence>
<dbReference type="Gene3D" id="1.25.40.20">
    <property type="entry name" value="Ankyrin repeat-containing domain"/>
    <property type="match status" value="1"/>
</dbReference>
<keyword evidence="2 7" id="KW-0645">Protease</keyword>
<evidence type="ECO:0000256" key="7">
    <source>
        <dbReference type="PROSITE-ProRule" id="PRU01240"/>
    </source>
</evidence>
<dbReference type="InterPro" id="IPR023827">
    <property type="entry name" value="Peptidase_S8_Asp-AS"/>
</dbReference>
<feature type="active site" description="Charge relay system" evidence="7">
    <location>
        <position position="959"/>
    </location>
</feature>
<dbReference type="InterPro" id="IPR036770">
    <property type="entry name" value="Ankyrin_rpt-contain_sf"/>
</dbReference>
<accession>A0A438N1C0</accession>
<evidence type="ECO:0000256" key="3">
    <source>
        <dbReference type="ARBA" id="ARBA00022729"/>
    </source>
</evidence>
<keyword evidence="9" id="KW-0472">Membrane</keyword>
<dbReference type="PRINTS" id="PR00723">
    <property type="entry name" value="SUBTILISIN"/>
</dbReference>
<evidence type="ECO:0000256" key="8">
    <source>
        <dbReference type="SAM" id="MobiDB-lite"/>
    </source>
</evidence>
<dbReference type="EMBL" id="NAJM01000029">
    <property type="protein sequence ID" value="RVX69476.1"/>
    <property type="molecule type" value="Genomic_DNA"/>
</dbReference>
<dbReference type="Pfam" id="PF00082">
    <property type="entry name" value="Peptidase_S8"/>
    <property type="match status" value="1"/>
</dbReference>
<dbReference type="GO" id="GO:0004252">
    <property type="term" value="F:serine-type endopeptidase activity"/>
    <property type="evidence" value="ECO:0007669"/>
    <property type="project" value="UniProtKB-UniRule"/>
</dbReference>
<dbReference type="OrthoDB" id="4133763at2759"/>